<dbReference type="PANTHER" id="PTHR43281:SF1">
    <property type="entry name" value="FARNESYL DIPHOSPHATE SYNTHASE"/>
    <property type="match status" value="1"/>
</dbReference>
<accession>A0A179S7H3</accession>
<evidence type="ECO:0000256" key="3">
    <source>
        <dbReference type="ARBA" id="ARBA00022679"/>
    </source>
</evidence>
<evidence type="ECO:0000313" key="10">
    <source>
        <dbReference type="Proteomes" id="UP000078316"/>
    </source>
</evidence>
<dbReference type="CDD" id="cd00685">
    <property type="entry name" value="Trans_IPPS_HT"/>
    <property type="match status" value="1"/>
</dbReference>
<dbReference type="EMBL" id="LWHQ01000034">
    <property type="protein sequence ID" value="OAS23423.1"/>
    <property type="molecule type" value="Genomic_DNA"/>
</dbReference>
<dbReference type="GO" id="GO:0004659">
    <property type="term" value="F:prenyltransferase activity"/>
    <property type="evidence" value="ECO:0007669"/>
    <property type="project" value="InterPro"/>
</dbReference>
<dbReference type="Proteomes" id="UP000078316">
    <property type="component" value="Unassembled WGS sequence"/>
</dbReference>
<keyword evidence="4" id="KW-0479">Metal-binding</keyword>
<evidence type="ECO:0000256" key="1">
    <source>
        <dbReference type="ARBA" id="ARBA00001946"/>
    </source>
</evidence>
<keyword evidence="5" id="KW-0460">Magnesium</keyword>
<dbReference type="GO" id="GO:0046872">
    <property type="term" value="F:metal ion binding"/>
    <property type="evidence" value="ECO:0007669"/>
    <property type="project" value="UniProtKB-KW"/>
</dbReference>
<keyword evidence="6" id="KW-0414">Isoprene biosynthesis</keyword>
<evidence type="ECO:0000256" key="4">
    <source>
        <dbReference type="ARBA" id="ARBA00022723"/>
    </source>
</evidence>
<protein>
    <recommendedName>
        <fullName evidence="7">Probable farnesyl diphosphate synthase</fullName>
    </recommendedName>
</protein>
<dbReference type="OrthoDB" id="9805316at2"/>
<dbReference type="SUPFAM" id="SSF48576">
    <property type="entry name" value="Terpenoid synthases"/>
    <property type="match status" value="1"/>
</dbReference>
<organism evidence="9 10">
    <name type="scientific">Methylobacterium platani</name>
    <dbReference type="NCBI Taxonomy" id="427683"/>
    <lineage>
        <taxon>Bacteria</taxon>
        <taxon>Pseudomonadati</taxon>
        <taxon>Pseudomonadota</taxon>
        <taxon>Alphaproteobacteria</taxon>
        <taxon>Hyphomicrobiales</taxon>
        <taxon>Methylobacteriaceae</taxon>
        <taxon>Methylobacterium</taxon>
    </lineage>
</organism>
<name>A0A179S7H3_9HYPH</name>
<dbReference type="FunFam" id="1.10.600.10:FF:000001">
    <property type="entry name" value="Geranylgeranyl diphosphate synthase"/>
    <property type="match status" value="1"/>
</dbReference>
<gene>
    <name evidence="9" type="ORF">A5481_17335</name>
</gene>
<comment type="caution">
    <text evidence="9">The sequence shown here is derived from an EMBL/GenBank/DDBJ whole genome shotgun (WGS) entry which is preliminary data.</text>
</comment>
<evidence type="ECO:0000256" key="5">
    <source>
        <dbReference type="ARBA" id="ARBA00022842"/>
    </source>
</evidence>
<evidence type="ECO:0000256" key="6">
    <source>
        <dbReference type="ARBA" id="ARBA00023229"/>
    </source>
</evidence>
<dbReference type="Gene3D" id="1.10.600.10">
    <property type="entry name" value="Farnesyl Diphosphate Synthase"/>
    <property type="match status" value="1"/>
</dbReference>
<dbReference type="PANTHER" id="PTHR43281">
    <property type="entry name" value="FARNESYL DIPHOSPHATE SYNTHASE"/>
    <property type="match status" value="1"/>
</dbReference>
<evidence type="ECO:0000256" key="7">
    <source>
        <dbReference type="ARBA" id="ARBA00069024"/>
    </source>
</evidence>
<dbReference type="SFLD" id="SFLDS00005">
    <property type="entry name" value="Isoprenoid_Synthase_Type_I"/>
    <property type="match status" value="1"/>
</dbReference>
<dbReference type="PROSITE" id="PS00444">
    <property type="entry name" value="POLYPRENYL_SYNTHASE_2"/>
    <property type="match status" value="1"/>
</dbReference>
<dbReference type="RefSeq" id="WP_048434411.1">
    <property type="nucleotide sequence ID" value="NZ_LWHQ01000034.1"/>
</dbReference>
<comment type="cofactor">
    <cofactor evidence="1">
        <name>Mg(2+)</name>
        <dbReference type="ChEBI" id="CHEBI:18420"/>
    </cofactor>
</comment>
<dbReference type="InterPro" id="IPR033749">
    <property type="entry name" value="Polyprenyl_synt_CS"/>
</dbReference>
<keyword evidence="3 8" id="KW-0808">Transferase</keyword>
<evidence type="ECO:0000256" key="2">
    <source>
        <dbReference type="ARBA" id="ARBA00006706"/>
    </source>
</evidence>
<dbReference type="STRING" id="427683.A5481_17335"/>
<evidence type="ECO:0000256" key="8">
    <source>
        <dbReference type="RuleBase" id="RU004466"/>
    </source>
</evidence>
<dbReference type="GO" id="GO:0016114">
    <property type="term" value="P:terpenoid biosynthetic process"/>
    <property type="evidence" value="ECO:0007669"/>
    <property type="project" value="UniProtKB-ARBA"/>
</dbReference>
<dbReference type="InterPro" id="IPR000092">
    <property type="entry name" value="Polyprenyl_synt"/>
</dbReference>
<proteinExistence type="inferred from homology"/>
<dbReference type="InterPro" id="IPR008949">
    <property type="entry name" value="Isoprenoid_synthase_dom_sf"/>
</dbReference>
<evidence type="ECO:0000313" key="9">
    <source>
        <dbReference type="EMBL" id="OAS23423.1"/>
    </source>
</evidence>
<dbReference type="AlphaFoldDB" id="A0A179S7H3"/>
<sequence>MVAGLTNDGRPCDGQADDGRRIERALDVAVSFAEAPGAPPRLAEAIRYAVFPGGHRIRPRLCLAVARACGDDDPATSDAAAAAIELLHCASLVHDDLPCFDDAALRRQKPTVHVAYGEPVALLTGDALIVLAFETLARGAARSPTRLAALVGLVARAVGSPAGIVAGQAWESEPHVGLSVYQQAKTGALFAAATVTGAAAAGTEPMAWRLLGEYLGEAYQVADDLRDVACRQEEIGKPVGRDVTLGRPNAAALLGMDGALRRLSDLAHEAMAVIPDCPGIAALRAEILAQTRLFLPARLAQSLVA</sequence>
<dbReference type="Pfam" id="PF00348">
    <property type="entry name" value="polyprenyl_synt"/>
    <property type="match status" value="1"/>
</dbReference>
<reference evidence="9 10" key="1">
    <citation type="submission" date="2016-04" db="EMBL/GenBank/DDBJ databases">
        <authorList>
            <person name="Evans L.H."/>
            <person name="Alamgir A."/>
            <person name="Owens N."/>
            <person name="Weber N.D."/>
            <person name="Virtaneva K."/>
            <person name="Barbian K."/>
            <person name="Babar A."/>
            <person name="Rosenke K."/>
        </authorList>
    </citation>
    <scope>NUCLEOTIDE SEQUENCE [LARGE SCALE GENOMIC DNA]</scope>
    <source>
        <strain evidence="9 10">PMB02</strain>
    </source>
</reference>
<comment type="similarity">
    <text evidence="2 8">Belongs to the FPP/GGPP synthase family.</text>
</comment>